<dbReference type="RefSeq" id="XP_022820594.1">
    <property type="nucleotide sequence ID" value="XM_022964826.1"/>
</dbReference>
<dbReference type="OrthoDB" id="7369833at2759"/>
<sequence length="236" mass="27925">MYGIWDSNMFQTNVHEYSAELQNENNNNIEYKTRLKTPEIFPENKIITSFDDLKITEWPGEIEVPEYENNNTSANTEEKDEEKIEKPKRIKEAKFKKLKKPRTVHDPICIHHIPLEAEEIDSHMFAPVLKRRKKRDGCSPDTLVIDKNSKMNGYDSDETVNDYVECGREGMCKCRRMQGREYYEDYIQMEGRDYLKLYSHGKRDFHYGTVLHFTGAPEHMQREDLYLALVELGNFI</sequence>
<dbReference type="AlphaFoldDB" id="A0A9J7E2E4"/>
<keyword evidence="1" id="KW-1185">Reference proteome</keyword>
<dbReference type="GeneID" id="111352352"/>
<evidence type="ECO:0000313" key="2">
    <source>
        <dbReference type="RefSeq" id="XP_022820594.1"/>
    </source>
</evidence>
<gene>
    <name evidence="2" type="primary">LOC111352352</name>
</gene>
<reference evidence="2" key="1">
    <citation type="submission" date="2025-08" db="UniProtKB">
        <authorList>
            <consortium name="RefSeq"/>
        </authorList>
    </citation>
    <scope>IDENTIFICATION</scope>
    <source>
        <strain evidence="2">Ishihara</strain>
        <tissue evidence="2">Whole body</tissue>
    </source>
</reference>
<name>A0A9J7E2E4_SPOLT</name>
<accession>A0A9J7E2E4</accession>
<dbReference type="KEGG" id="sliu:111352352"/>
<evidence type="ECO:0000313" key="1">
    <source>
        <dbReference type="Proteomes" id="UP000301870"/>
    </source>
</evidence>
<organism evidence="1 2">
    <name type="scientific">Spodoptera litura</name>
    <name type="common">Asian cotton leafworm</name>
    <dbReference type="NCBI Taxonomy" id="69820"/>
    <lineage>
        <taxon>Eukaryota</taxon>
        <taxon>Metazoa</taxon>
        <taxon>Ecdysozoa</taxon>
        <taxon>Arthropoda</taxon>
        <taxon>Hexapoda</taxon>
        <taxon>Insecta</taxon>
        <taxon>Pterygota</taxon>
        <taxon>Neoptera</taxon>
        <taxon>Endopterygota</taxon>
        <taxon>Lepidoptera</taxon>
        <taxon>Glossata</taxon>
        <taxon>Ditrysia</taxon>
        <taxon>Noctuoidea</taxon>
        <taxon>Noctuidae</taxon>
        <taxon>Amphipyrinae</taxon>
        <taxon>Spodoptera</taxon>
    </lineage>
</organism>
<proteinExistence type="predicted"/>
<protein>
    <submittedName>
        <fullName evidence="2">Uncharacterized protein LOC111352352</fullName>
    </submittedName>
</protein>
<dbReference type="Proteomes" id="UP000301870">
    <property type="component" value="Chromosome 15"/>
</dbReference>